<keyword evidence="13" id="KW-1185">Reference proteome</keyword>
<feature type="binding site" evidence="9">
    <location>
        <position position="34"/>
    </location>
    <ligand>
        <name>3-phosphoshikimate</name>
        <dbReference type="ChEBI" id="CHEBI:145989"/>
    </ligand>
</feature>
<comment type="caution">
    <text evidence="9">Lacks conserved residue(s) required for the propagation of feature annotation.</text>
</comment>
<dbReference type="Pfam" id="PF00275">
    <property type="entry name" value="EPSP_synthase"/>
    <property type="match status" value="1"/>
</dbReference>
<dbReference type="PIRSF" id="PIRSF000505">
    <property type="entry name" value="EPSPS"/>
    <property type="match status" value="1"/>
</dbReference>
<reference evidence="12 13" key="1">
    <citation type="submission" date="2018-10" db="EMBL/GenBank/DDBJ databases">
        <title>Genomic Encyclopedia of Type Strains, Phase IV (KMG-IV): sequencing the most valuable type-strain genomes for metagenomic binning, comparative biology and taxonomic classification.</title>
        <authorList>
            <person name="Goeker M."/>
        </authorList>
    </citation>
    <scope>NUCLEOTIDE SEQUENCE [LARGE SCALE GENOMIC DNA]</scope>
    <source>
        <strain evidence="12 13">DSM 22008</strain>
    </source>
</reference>
<evidence type="ECO:0000256" key="3">
    <source>
        <dbReference type="ARBA" id="ARBA00009948"/>
    </source>
</evidence>
<evidence type="ECO:0000256" key="4">
    <source>
        <dbReference type="ARBA" id="ARBA00022490"/>
    </source>
</evidence>
<feature type="binding site" evidence="9">
    <location>
        <position position="133"/>
    </location>
    <ligand>
        <name>phosphoenolpyruvate</name>
        <dbReference type="ChEBI" id="CHEBI:58702"/>
    </ligand>
</feature>
<comment type="catalytic activity">
    <reaction evidence="8">
        <text>3-phosphoshikimate + phosphoenolpyruvate = 5-O-(1-carboxyvinyl)-3-phosphoshikimate + phosphate</text>
        <dbReference type="Rhea" id="RHEA:21256"/>
        <dbReference type="ChEBI" id="CHEBI:43474"/>
        <dbReference type="ChEBI" id="CHEBI:57701"/>
        <dbReference type="ChEBI" id="CHEBI:58702"/>
        <dbReference type="ChEBI" id="CHEBI:145989"/>
        <dbReference type="EC" id="2.5.1.19"/>
    </reaction>
    <physiologicalReaction direction="left-to-right" evidence="8">
        <dbReference type="Rhea" id="RHEA:21257"/>
    </physiologicalReaction>
</comment>
<dbReference type="SUPFAM" id="SSF55205">
    <property type="entry name" value="EPT/RTPC-like"/>
    <property type="match status" value="1"/>
</dbReference>
<dbReference type="InterPro" id="IPR023193">
    <property type="entry name" value="EPSP_synthase_CS"/>
</dbReference>
<dbReference type="FunFam" id="3.65.10.10:FF:000005">
    <property type="entry name" value="3-phosphoshikimate 1-carboxyvinyltransferase"/>
    <property type="match status" value="1"/>
</dbReference>
<dbReference type="InterPro" id="IPR013792">
    <property type="entry name" value="RNA3'P_cycl/enolpyr_Trfase_a/b"/>
</dbReference>
<feature type="binding site" evidence="9">
    <location>
        <position position="38"/>
    </location>
    <ligand>
        <name>3-phosphoshikimate</name>
        <dbReference type="ChEBI" id="CHEBI:145989"/>
    </ligand>
</feature>
<proteinExistence type="inferred from homology"/>
<gene>
    <name evidence="9" type="primary">aroA</name>
    <name evidence="12" type="ORF">DES40_2439</name>
</gene>
<dbReference type="PROSITE" id="PS00104">
    <property type="entry name" value="EPSP_SYNTHASE_1"/>
    <property type="match status" value="1"/>
</dbReference>
<evidence type="ECO:0000256" key="7">
    <source>
        <dbReference type="ARBA" id="ARBA00023141"/>
    </source>
</evidence>
<dbReference type="InParanoid" id="A0A420WF73"/>
<comment type="caution">
    <text evidence="12">The sequence shown here is derived from an EMBL/GenBank/DDBJ whole genome shotgun (WGS) entry which is preliminary data.</text>
</comment>
<dbReference type="FunFam" id="3.65.10.10:FF:000006">
    <property type="entry name" value="3-phosphoshikimate 1-carboxyvinyltransferase"/>
    <property type="match status" value="1"/>
</dbReference>
<comment type="function">
    <text evidence="1 9">Catalyzes the transfer of the enolpyruvyl moiety of phosphoenolpyruvate (PEP) to the 5-hydroxyl of shikimate-3-phosphate (S3P) to produce enolpyruvyl shikimate-3-phosphate and inorganic phosphate.</text>
</comment>
<dbReference type="AlphaFoldDB" id="A0A420WF73"/>
<feature type="binding site" evidence="9">
    <location>
        <position position="335"/>
    </location>
    <ligand>
        <name>3-phosphoshikimate</name>
        <dbReference type="ChEBI" id="CHEBI:145989"/>
    </ligand>
</feature>
<dbReference type="CDD" id="cd01556">
    <property type="entry name" value="EPSP_synthase"/>
    <property type="match status" value="1"/>
</dbReference>
<feature type="binding site" evidence="9">
    <location>
        <position position="411"/>
    </location>
    <ligand>
        <name>phosphoenolpyruvate</name>
        <dbReference type="ChEBI" id="CHEBI:58702"/>
    </ligand>
</feature>
<dbReference type="NCBIfam" id="TIGR01356">
    <property type="entry name" value="aroA"/>
    <property type="match status" value="1"/>
</dbReference>
<dbReference type="EC" id="2.5.1.19" evidence="9"/>
<feature type="binding site" evidence="9">
    <location>
        <position position="362"/>
    </location>
    <ligand>
        <name>3-phosphoshikimate</name>
        <dbReference type="ChEBI" id="CHEBI:145989"/>
    </ligand>
</feature>
<keyword evidence="7 9" id="KW-0057">Aromatic amino acid biosynthesis</keyword>
<feature type="domain" description="Enolpyruvate transferase" evidence="11">
    <location>
        <begin position="20"/>
        <end position="444"/>
    </location>
</feature>
<dbReference type="HAMAP" id="MF_00210">
    <property type="entry name" value="EPSP_synth"/>
    <property type="match status" value="1"/>
</dbReference>
<comment type="subcellular location">
    <subcellularLocation>
        <location evidence="9">Cytoplasm</location>
    </subcellularLocation>
</comment>
<evidence type="ECO:0000313" key="13">
    <source>
        <dbReference type="Proteomes" id="UP000282211"/>
    </source>
</evidence>
<feature type="binding site" evidence="9">
    <location>
        <position position="366"/>
    </location>
    <ligand>
        <name>phosphoenolpyruvate</name>
        <dbReference type="ChEBI" id="CHEBI:58702"/>
    </ligand>
</feature>
<evidence type="ECO:0000256" key="6">
    <source>
        <dbReference type="ARBA" id="ARBA00022679"/>
    </source>
</evidence>
<comment type="similarity">
    <text evidence="3 9">Belongs to the EPSP synthase family.</text>
</comment>
<dbReference type="InterPro" id="IPR001986">
    <property type="entry name" value="Enolpyruvate_Tfrase_dom"/>
</dbReference>
<feature type="binding site" evidence="9">
    <location>
        <position position="183"/>
    </location>
    <ligand>
        <name>3-phosphoshikimate</name>
        <dbReference type="ChEBI" id="CHEBI:145989"/>
    </ligand>
</feature>
<dbReference type="FunCoup" id="A0A420WF73">
    <property type="interactions" value="471"/>
</dbReference>
<feature type="region of interest" description="Disordered" evidence="10">
    <location>
        <begin position="1"/>
        <end position="22"/>
    </location>
</feature>
<protein>
    <recommendedName>
        <fullName evidence="9">3-phosphoshikimate 1-carboxyvinyltransferase</fullName>
        <ecNumber evidence="9">2.5.1.19</ecNumber>
    </recommendedName>
    <alternativeName>
        <fullName evidence="9">5-enolpyruvylshikimate-3-phosphate synthase</fullName>
        <shortName evidence="9">EPSP synthase</shortName>
        <shortName evidence="9">EPSPS</shortName>
    </alternativeName>
</protein>
<dbReference type="UniPathway" id="UPA00053">
    <property type="reaction ID" value="UER00089"/>
</dbReference>
<feature type="active site" description="Proton acceptor" evidence="9">
    <location>
        <position position="335"/>
    </location>
</feature>
<dbReference type="GO" id="GO:0003866">
    <property type="term" value="F:3-phosphoshikimate 1-carboxyvinyltransferase activity"/>
    <property type="evidence" value="ECO:0007669"/>
    <property type="project" value="UniProtKB-UniRule"/>
</dbReference>
<dbReference type="InterPro" id="IPR006264">
    <property type="entry name" value="EPSP_synthase"/>
</dbReference>
<dbReference type="GO" id="GO:0005737">
    <property type="term" value="C:cytoplasm"/>
    <property type="evidence" value="ECO:0007669"/>
    <property type="project" value="UniProtKB-SubCell"/>
</dbReference>
<accession>A0A420WF73</accession>
<dbReference type="OrthoDB" id="9809920at2"/>
<keyword evidence="5 9" id="KW-0028">Amino-acid biosynthesis</keyword>
<comment type="pathway">
    <text evidence="2 9">Metabolic intermediate biosynthesis; chorismate biosynthesis; chorismate from D-erythrose 4-phosphate and phosphoenolpyruvate: step 6/7.</text>
</comment>
<feature type="binding site" evidence="9">
    <location>
        <position position="185"/>
    </location>
    <ligand>
        <name>phosphoenolpyruvate</name>
        <dbReference type="ChEBI" id="CHEBI:58702"/>
    </ligand>
</feature>
<comment type="subunit">
    <text evidence="9">Monomer.</text>
</comment>
<keyword evidence="4 9" id="KW-0963">Cytoplasm</keyword>
<dbReference type="PANTHER" id="PTHR21090">
    <property type="entry name" value="AROM/DEHYDROQUINATE SYNTHASE"/>
    <property type="match status" value="1"/>
</dbReference>
<evidence type="ECO:0000256" key="9">
    <source>
        <dbReference type="HAMAP-Rule" id="MF_00210"/>
    </source>
</evidence>
<evidence type="ECO:0000313" key="12">
    <source>
        <dbReference type="EMBL" id="RKQ69636.1"/>
    </source>
</evidence>
<dbReference type="RefSeq" id="WP_121102525.1">
    <property type="nucleotide sequence ID" value="NZ_RBII01000002.1"/>
</dbReference>
<organism evidence="12 13">
    <name type="scientific">Litorimonas taeanensis</name>
    <dbReference type="NCBI Taxonomy" id="568099"/>
    <lineage>
        <taxon>Bacteria</taxon>
        <taxon>Pseudomonadati</taxon>
        <taxon>Pseudomonadota</taxon>
        <taxon>Alphaproteobacteria</taxon>
        <taxon>Maricaulales</taxon>
        <taxon>Robiginitomaculaceae</taxon>
    </lineage>
</organism>
<feature type="binding site" evidence="9">
    <location>
        <position position="185"/>
    </location>
    <ligand>
        <name>3-phosphoshikimate</name>
        <dbReference type="ChEBI" id="CHEBI:145989"/>
    </ligand>
</feature>
<evidence type="ECO:0000256" key="10">
    <source>
        <dbReference type="SAM" id="MobiDB-lite"/>
    </source>
</evidence>
<sequence>MSSSKKQPAGTPPPAKSVKSAALTGVVRAPGDKSISHRSIIFGAMAEGTTEVTGLLTGDDILSTVGAMRGLGAEITEQDGTWFVKGVGKSGLQSPKTDIDCGNAGTGVRLIMGAAAGYPLSATFTGDASLSSRPMNRILNPLREMGVSAKARTTDKGEEGRLPVTLKSNGALIPIEYTPPHASAQVKSAILLAGINTKGTTTVVEPTLTRDHTENMLRAFGAVVETKSRKDATHISVTGPTPLKAAKINVPGDPSSAAFLIVAALITPGSSIIIENVMMNPTRTGLFEALTAMGAYLRADNFRKSGGETIADIEVKHSKLVGINVPENRAASMIDEYPILAVAAAFASGTTIMNGIGELRVKESDRIAATAALLSANGVKVAEREDGLTVTGNGGGLVKGGGIVKTHHDHRIAMSALILGLGAENPVTIDDASMIATSFPSFFALMHTLGAIIDYTPPADAL</sequence>
<dbReference type="EMBL" id="RBII01000002">
    <property type="protein sequence ID" value="RKQ69636.1"/>
    <property type="molecule type" value="Genomic_DNA"/>
</dbReference>
<evidence type="ECO:0000256" key="8">
    <source>
        <dbReference type="ARBA" id="ARBA00044633"/>
    </source>
</evidence>
<dbReference type="GO" id="GO:0008652">
    <property type="term" value="P:amino acid biosynthetic process"/>
    <property type="evidence" value="ECO:0007669"/>
    <property type="project" value="UniProtKB-KW"/>
</dbReference>
<evidence type="ECO:0000259" key="11">
    <source>
        <dbReference type="Pfam" id="PF00275"/>
    </source>
</evidence>
<feature type="binding site" evidence="9">
    <location>
        <position position="33"/>
    </location>
    <ligand>
        <name>3-phosphoshikimate</name>
        <dbReference type="ChEBI" id="CHEBI:145989"/>
    </ligand>
</feature>
<keyword evidence="6 9" id="KW-0808">Transferase</keyword>
<dbReference type="GO" id="GO:0009423">
    <property type="term" value="P:chorismate biosynthetic process"/>
    <property type="evidence" value="ECO:0007669"/>
    <property type="project" value="UniProtKB-UniRule"/>
</dbReference>
<evidence type="ECO:0000256" key="5">
    <source>
        <dbReference type="ARBA" id="ARBA00022605"/>
    </source>
</evidence>
<dbReference type="GO" id="GO:0009073">
    <property type="term" value="P:aromatic amino acid family biosynthetic process"/>
    <property type="evidence" value="ECO:0007669"/>
    <property type="project" value="UniProtKB-KW"/>
</dbReference>
<dbReference type="Proteomes" id="UP000282211">
    <property type="component" value="Unassembled WGS sequence"/>
</dbReference>
<dbReference type="InterPro" id="IPR036968">
    <property type="entry name" value="Enolpyruvate_Tfrase_sf"/>
</dbReference>
<dbReference type="Gene3D" id="3.65.10.10">
    <property type="entry name" value="Enolpyruvate transferase domain"/>
    <property type="match status" value="2"/>
</dbReference>
<name>A0A420WF73_9PROT</name>
<dbReference type="PROSITE" id="PS00885">
    <property type="entry name" value="EPSP_SYNTHASE_2"/>
    <property type="match status" value="1"/>
</dbReference>
<evidence type="ECO:0000256" key="2">
    <source>
        <dbReference type="ARBA" id="ARBA00004811"/>
    </source>
</evidence>
<evidence type="ECO:0000256" key="1">
    <source>
        <dbReference type="ARBA" id="ARBA00002174"/>
    </source>
</evidence>
<feature type="binding site" evidence="9">
    <location>
        <position position="33"/>
    </location>
    <ligand>
        <name>phosphoenolpyruvate</name>
        <dbReference type="ChEBI" id="CHEBI:58702"/>
    </ligand>
</feature>
<feature type="binding site" evidence="9">
    <location>
        <position position="105"/>
    </location>
    <ligand>
        <name>phosphoenolpyruvate</name>
        <dbReference type="ChEBI" id="CHEBI:58702"/>
    </ligand>
</feature>
<dbReference type="PANTHER" id="PTHR21090:SF5">
    <property type="entry name" value="PENTAFUNCTIONAL AROM POLYPEPTIDE"/>
    <property type="match status" value="1"/>
</dbReference>